<dbReference type="PANTHER" id="PTHR16469">
    <property type="entry name" value="UBIQUITIN-ASSOCIATED AND SH3 DOMAIN-CONTAINING BA-RELATED"/>
    <property type="match status" value="1"/>
</dbReference>
<organism evidence="1 2">
    <name type="scientific">Haloarcula salinisoli</name>
    <dbReference type="NCBI Taxonomy" id="2487746"/>
    <lineage>
        <taxon>Archaea</taxon>
        <taxon>Methanobacteriati</taxon>
        <taxon>Methanobacteriota</taxon>
        <taxon>Stenosarchaea group</taxon>
        <taxon>Halobacteria</taxon>
        <taxon>Halobacteriales</taxon>
        <taxon>Haloarculaceae</taxon>
        <taxon>Haloarcula</taxon>
    </lineage>
</organism>
<dbReference type="Pfam" id="PF00300">
    <property type="entry name" value="His_Phos_1"/>
    <property type="match status" value="1"/>
</dbReference>
<proteinExistence type="predicted"/>
<dbReference type="PANTHER" id="PTHR16469:SF27">
    <property type="entry name" value="UBIQUITIN-ASSOCIATED AND SH3 DOMAIN-CONTAINING BA-RELATED"/>
    <property type="match status" value="1"/>
</dbReference>
<dbReference type="SUPFAM" id="SSF53254">
    <property type="entry name" value="Phosphoglycerate mutase-like"/>
    <property type="match status" value="1"/>
</dbReference>
<accession>A0A8J7YFP4</accession>
<evidence type="ECO:0000313" key="1">
    <source>
        <dbReference type="EMBL" id="MBX0305160.1"/>
    </source>
</evidence>
<dbReference type="Proteomes" id="UP000783863">
    <property type="component" value="Unassembled WGS sequence"/>
</dbReference>
<dbReference type="SMART" id="SM00855">
    <property type="entry name" value="PGAM"/>
    <property type="match status" value="1"/>
</dbReference>
<sequence length="206" mass="22609">MADTVWVVRHGQRQDSVDPSWQDHADRVHDPPLTDLGRWAAWRTGRRFVEAGIHLDAVYASPFLRTAETAEEICRETGNDALLEPGLGEHRNAEWFDADPETVPQEHLAEWFDPITLDHDSYLVPEFPESHEAAMTRAGNVARQIAADTDGSLLLVGHGLTVGGVVDGLVGSADGVDAPLCGVTRLDRNRGNWELAFSGDTTHLDV</sequence>
<gene>
    <name evidence="1" type="ORF">EGD98_15935</name>
</gene>
<dbReference type="InterPro" id="IPR029033">
    <property type="entry name" value="His_PPase_superfam"/>
</dbReference>
<dbReference type="RefSeq" id="WP_220589349.1">
    <property type="nucleotide sequence ID" value="NZ_RKLQ01000002.1"/>
</dbReference>
<name>A0A8J7YFP4_9EURY</name>
<dbReference type="EMBL" id="RKLQ01000002">
    <property type="protein sequence ID" value="MBX0305160.1"/>
    <property type="molecule type" value="Genomic_DNA"/>
</dbReference>
<dbReference type="InterPro" id="IPR051710">
    <property type="entry name" value="Phosphatase_SH3-domain"/>
</dbReference>
<protein>
    <submittedName>
        <fullName evidence="1">Histidine phosphatase family protein</fullName>
    </submittedName>
</protein>
<reference evidence="1" key="1">
    <citation type="submission" date="2021-06" db="EMBL/GenBank/DDBJ databases">
        <title>Halomicroarcula sp. F24A a new haloarchaeum isolated from saline soil.</title>
        <authorList>
            <person name="Duran-Viseras A."/>
            <person name="Sanchez-Porro C."/>
            <person name="Ventosa A."/>
        </authorList>
    </citation>
    <scope>NUCLEOTIDE SEQUENCE</scope>
    <source>
        <strain evidence="1">F24A</strain>
    </source>
</reference>
<keyword evidence="2" id="KW-1185">Reference proteome</keyword>
<comment type="caution">
    <text evidence="1">The sequence shown here is derived from an EMBL/GenBank/DDBJ whole genome shotgun (WGS) entry which is preliminary data.</text>
</comment>
<dbReference type="CDD" id="cd07067">
    <property type="entry name" value="HP_PGM_like"/>
    <property type="match status" value="1"/>
</dbReference>
<dbReference type="InterPro" id="IPR013078">
    <property type="entry name" value="His_Pase_superF_clade-1"/>
</dbReference>
<evidence type="ECO:0000313" key="2">
    <source>
        <dbReference type="Proteomes" id="UP000783863"/>
    </source>
</evidence>
<dbReference type="AlphaFoldDB" id="A0A8J7YFP4"/>
<dbReference type="Gene3D" id="3.40.50.1240">
    <property type="entry name" value="Phosphoglycerate mutase-like"/>
    <property type="match status" value="1"/>
</dbReference>